<gene>
    <name evidence="7" type="ORF">AMSG_10898</name>
</gene>
<dbReference type="PANTHER" id="PTHR14091">
    <property type="entry name" value="PERIODIC TRYPTOPHAN PROTEIN 1"/>
    <property type="match status" value="1"/>
</dbReference>
<dbReference type="GO" id="GO:0005634">
    <property type="term" value="C:nucleus"/>
    <property type="evidence" value="ECO:0007669"/>
    <property type="project" value="TreeGrafter"/>
</dbReference>
<dbReference type="Pfam" id="PF12894">
    <property type="entry name" value="ANAPC4_WD40"/>
    <property type="match status" value="1"/>
</dbReference>
<feature type="domain" description="Anaphase-promoting complex subunit 4-like WD40" evidence="6">
    <location>
        <begin position="11"/>
        <end position="66"/>
    </location>
</feature>
<proteinExistence type="predicted"/>
<dbReference type="PROSITE" id="PS50082">
    <property type="entry name" value="WD_REPEATS_2"/>
    <property type="match status" value="3"/>
</dbReference>
<feature type="repeat" description="WD" evidence="4">
    <location>
        <begin position="53"/>
        <end position="95"/>
    </location>
</feature>
<feature type="compositionally biased region" description="Low complexity" evidence="5">
    <location>
        <begin position="311"/>
        <end position="321"/>
    </location>
</feature>
<dbReference type="PANTHER" id="PTHR14091:SF0">
    <property type="entry name" value="PERIODIC TRYPTOPHAN PROTEIN 1 HOMOLOG"/>
    <property type="match status" value="1"/>
</dbReference>
<dbReference type="Pfam" id="PF00400">
    <property type="entry name" value="WD40"/>
    <property type="match status" value="1"/>
</dbReference>
<dbReference type="InterPro" id="IPR044285">
    <property type="entry name" value="PWP1"/>
</dbReference>
<feature type="repeat" description="WD" evidence="4">
    <location>
        <begin position="140"/>
        <end position="182"/>
    </location>
</feature>
<keyword evidence="3" id="KW-0677">Repeat</keyword>
<feature type="compositionally biased region" description="Basic and acidic residues" evidence="5">
    <location>
        <begin position="299"/>
        <end position="310"/>
    </location>
</feature>
<protein>
    <submittedName>
        <fullName evidence="7">WD40 repeat-containing protein</fullName>
    </submittedName>
</protein>
<dbReference type="PROSITE" id="PS00678">
    <property type="entry name" value="WD_REPEATS_1"/>
    <property type="match status" value="2"/>
</dbReference>
<dbReference type="Gene3D" id="2.130.10.10">
    <property type="entry name" value="YVTN repeat-like/Quinoprotein amine dehydrogenase"/>
    <property type="match status" value="1"/>
</dbReference>
<evidence type="ECO:0000256" key="5">
    <source>
        <dbReference type="SAM" id="MobiDB-lite"/>
    </source>
</evidence>
<accession>A0A0L0DT94</accession>
<sequence length="340" mass="35513">MRGVEPELAAGSHTSAVLALAWNPELAQVLASGSADECVKLWDVSSGSAVSTLRHHSDKVSCVSWNPSEANVLLTASYDRTLALVDARAGSGAVFAQLAADPESVAWDPVLGYRVFVAGDDGNLYAFDARAAGAGPLFVIDAHEKSITSMAVNPAVPGSVATGSADKTVKFWDVASDEPSLVYASKRMRVGEPYALTFFPDSPFIMAAGGSKGALNVFDMFSTRALRQRYEGVASEAGIPRPTCPTGNAFDQPKAAPGEWNDSDDDESSYSDSGSESSGRARDTDMATFASLSVVPAESQRKIARTEAKVRAAVKNARAAVSGGGKNGKGKGKGKGKKRK</sequence>
<feature type="repeat" description="WD" evidence="4">
    <location>
        <begin position="10"/>
        <end position="52"/>
    </location>
</feature>
<organism evidence="7 8">
    <name type="scientific">Thecamonas trahens ATCC 50062</name>
    <dbReference type="NCBI Taxonomy" id="461836"/>
    <lineage>
        <taxon>Eukaryota</taxon>
        <taxon>Apusozoa</taxon>
        <taxon>Apusomonadida</taxon>
        <taxon>Apusomonadidae</taxon>
        <taxon>Thecamonas</taxon>
    </lineage>
</organism>
<keyword evidence="2 4" id="KW-0853">WD repeat</keyword>
<feature type="compositionally biased region" description="Basic residues" evidence="5">
    <location>
        <begin position="328"/>
        <end position="340"/>
    </location>
</feature>
<evidence type="ECO:0000313" key="7">
    <source>
        <dbReference type="EMBL" id="KNC55261.1"/>
    </source>
</evidence>
<dbReference type="Proteomes" id="UP000054408">
    <property type="component" value="Unassembled WGS sequence"/>
</dbReference>
<dbReference type="InterPro" id="IPR015943">
    <property type="entry name" value="WD40/YVTN_repeat-like_dom_sf"/>
</dbReference>
<feature type="region of interest" description="Disordered" evidence="5">
    <location>
        <begin position="237"/>
        <end position="340"/>
    </location>
</feature>
<dbReference type="GO" id="GO:0006364">
    <property type="term" value="P:rRNA processing"/>
    <property type="evidence" value="ECO:0007669"/>
    <property type="project" value="InterPro"/>
</dbReference>
<evidence type="ECO:0000313" key="8">
    <source>
        <dbReference type="Proteomes" id="UP000054408"/>
    </source>
</evidence>
<dbReference type="SUPFAM" id="SSF50978">
    <property type="entry name" value="WD40 repeat-like"/>
    <property type="match status" value="1"/>
</dbReference>
<dbReference type="SMART" id="SM00320">
    <property type="entry name" value="WD40"/>
    <property type="match status" value="5"/>
</dbReference>
<dbReference type="OrthoDB" id="270624at2759"/>
<dbReference type="InterPro" id="IPR019775">
    <property type="entry name" value="WD40_repeat_CS"/>
</dbReference>
<dbReference type="InterPro" id="IPR020472">
    <property type="entry name" value="WD40_PAC1"/>
</dbReference>
<evidence type="ECO:0000256" key="2">
    <source>
        <dbReference type="ARBA" id="ARBA00022574"/>
    </source>
</evidence>
<reference evidence="7 8" key="1">
    <citation type="submission" date="2010-05" db="EMBL/GenBank/DDBJ databases">
        <title>The Genome Sequence of Thecamonas trahens ATCC 50062.</title>
        <authorList>
            <consortium name="The Broad Institute Genome Sequencing Platform"/>
            <person name="Russ C."/>
            <person name="Cuomo C."/>
            <person name="Shea T."/>
            <person name="Young S.K."/>
            <person name="Zeng Q."/>
            <person name="Koehrsen M."/>
            <person name="Haas B."/>
            <person name="Borodovsky M."/>
            <person name="Guigo R."/>
            <person name="Alvarado L."/>
            <person name="Berlin A."/>
            <person name="Bochicchio J."/>
            <person name="Borenstein D."/>
            <person name="Chapman S."/>
            <person name="Chen Z."/>
            <person name="Freedman E."/>
            <person name="Gellesch M."/>
            <person name="Goldberg J."/>
            <person name="Griggs A."/>
            <person name="Gujja S."/>
            <person name="Heilman E."/>
            <person name="Heiman D."/>
            <person name="Hepburn T."/>
            <person name="Howarth C."/>
            <person name="Jen D."/>
            <person name="Larson L."/>
            <person name="Mehta T."/>
            <person name="Park D."/>
            <person name="Pearson M."/>
            <person name="Roberts A."/>
            <person name="Saif S."/>
            <person name="Shenoy N."/>
            <person name="Sisk P."/>
            <person name="Stolte C."/>
            <person name="Sykes S."/>
            <person name="Thomson T."/>
            <person name="Walk T."/>
            <person name="White J."/>
            <person name="Yandava C."/>
            <person name="Burger G."/>
            <person name="Gray M.W."/>
            <person name="Holland P.W.H."/>
            <person name="King N."/>
            <person name="Lang F.B.F."/>
            <person name="Roger A.J."/>
            <person name="Ruiz-Trillo I."/>
            <person name="Lander E."/>
            <person name="Nusbaum C."/>
        </authorList>
    </citation>
    <scope>NUCLEOTIDE SEQUENCE [LARGE SCALE GENOMIC DNA]</scope>
    <source>
        <strain evidence="7 8">ATCC 50062</strain>
    </source>
</reference>
<keyword evidence="1" id="KW-0597">Phosphoprotein</keyword>
<evidence type="ECO:0000256" key="3">
    <source>
        <dbReference type="ARBA" id="ARBA00022737"/>
    </source>
</evidence>
<dbReference type="InterPro" id="IPR036322">
    <property type="entry name" value="WD40_repeat_dom_sf"/>
</dbReference>
<evidence type="ECO:0000256" key="4">
    <source>
        <dbReference type="PROSITE-ProRule" id="PRU00221"/>
    </source>
</evidence>
<dbReference type="eggNOG" id="KOG0270">
    <property type="taxonomic scope" value="Eukaryota"/>
</dbReference>
<dbReference type="PRINTS" id="PR00320">
    <property type="entry name" value="GPROTEINBRPT"/>
</dbReference>
<evidence type="ECO:0000256" key="1">
    <source>
        <dbReference type="ARBA" id="ARBA00022553"/>
    </source>
</evidence>
<evidence type="ECO:0000259" key="6">
    <source>
        <dbReference type="Pfam" id="PF12894"/>
    </source>
</evidence>
<keyword evidence="8" id="KW-1185">Reference proteome</keyword>
<dbReference type="RefSeq" id="XP_013753189.1">
    <property type="nucleotide sequence ID" value="XM_013897735.1"/>
</dbReference>
<dbReference type="PROSITE" id="PS50294">
    <property type="entry name" value="WD_REPEATS_REGION"/>
    <property type="match status" value="2"/>
</dbReference>
<name>A0A0L0DT94_THETB</name>
<dbReference type="EMBL" id="GL349497">
    <property type="protein sequence ID" value="KNC55261.1"/>
    <property type="molecule type" value="Genomic_DNA"/>
</dbReference>
<dbReference type="InterPro" id="IPR001680">
    <property type="entry name" value="WD40_rpt"/>
</dbReference>
<dbReference type="AlphaFoldDB" id="A0A0L0DT94"/>
<dbReference type="STRING" id="461836.A0A0L0DT94"/>
<dbReference type="GeneID" id="25569005"/>
<dbReference type="InterPro" id="IPR024977">
    <property type="entry name" value="Apc4-like_WD40_dom"/>
</dbReference>